<organism evidence="12 13">
    <name type="scientific">Corynebacterium mycetoides</name>
    <dbReference type="NCBI Taxonomy" id="38302"/>
    <lineage>
        <taxon>Bacteria</taxon>
        <taxon>Bacillati</taxon>
        <taxon>Actinomycetota</taxon>
        <taxon>Actinomycetes</taxon>
        <taxon>Mycobacteriales</taxon>
        <taxon>Corynebacteriaceae</taxon>
        <taxon>Corynebacterium</taxon>
    </lineage>
</organism>
<comment type="cofactor">
    <cofactor evidence="1">
        <name>Mn(2+)</name>
        <dbReference type="ChEBI" id="CHEBI:29035"/>
    </cofactor>
</comment>
<evidence type="ECO:0000256" key="6">
    <source>
        <dbReference type="ARBA" id="ARBA00022842"/>
    </source>
</evidence>
<dbReference type="AlphaFoldDB" id="A0A1G9LSE7"/>
<evidence type="ECO:0000256" key="8">
    <source>
        <dbReference type="ARBA" id="ARBA00040894"/>
    </source>
</evidence>
<dbReference type="InterPro" id="IPR050256">
    <property type="entry name" value="Glycosyltransferase_2"/>
</dbReference>
<gene>
    <name evidence="12" type="ORF">SAMN04488535_0286</name>
</gene>
<dbReference type="RefSeq" id="WP_092152021.1">
    <property type="nucleotide sequence ID" value="NZ_LT629700.1"/>
</dbReference>
<dbReference type="Gene3D" id="3.90.550.10">
    <property type="entry name" value="Spore Coat Polysaccharide Biosynthesis Protein SpsA, Chain A"/>
    <property type="match status" value="1"/>
</dbReference>
<dbReference type="InterPro" id="IPR029044">
    <property type="entry name" value="Nucleotide-diphossugar_trans"/>
</dbReference>
<dbReference type="Pfam" id="PF00535">
    <property type="entry name" value="Glycos_transf_2"/>
    <property type="match status" value="1"/>
</dbReference>
<evidence type="ECO:0000256" key="4">
    <source>
        <dbReference type="ARBA" id="ARBA00022676"/>
    </source>
</evidence>
<sequence>MRVSVVIPALNEEATVGAVVRACLASRADEVIVIDSDSTDSTAAVASAAGATVVNWVDAYPAVPPRPGKGEALWRGVLAASGDVVVFVDADVTSLEPWWVDALAAPFADTSVHLVKASYQRGIDGRERGGGRVTELTAKPLLRALFPELADVDQPLAGEYAIRRSTALALPFVDGYGVEAGLLIDVFTAHSRRAIVQADLGVRRHRNRPLDELAPMAQVVAETILARAGVAGADVPQRPPWARVRM</sequence>
<comment type="catalytic activity">
    <reaction evidence="10">
        <text>an NDP-alpha-D-glucose + (2R)-3-phosphoglycerate = (2R)-2-O-(alpha-D-glucopyranosyl)-3-phospho-glycerate + a ribonucleoside 5'-diphosphate + H(+)</text>
        <dbReference type="Rhea" id="RHEA:47244"/>
        <dbReference type="ChEBI" id="CHEBI:15378"/>
        <dbReference type="ChEBI" id="CHEBI:57930"/>
        <dbReference type="ChEBI" id="CHEBI:58272"/>
        <dbReference type="ChEBI" id="CHEBI:62600"/>
        <dbReference type="ChEBI" id="CHEBI:76533"/>
        <dbReference type="EC" id="2.4.1.266"/>
    </reaction>
    <physiologicalReaction direction="left-to-right" evidence="10">
        <dbReference type="Rhea" id="RHEA:47245"/>
    </physiologicalReaction>
</comment>
<dbReference type="STRING" id="38302.SAMN04488535_0286"/>
<dbReference type="EC" id="2.4.1.266" evidence="7"/>
<dbReference type="InterPro" id="IPR001173">
    <property type="entry name" value="Glyco_trans_2-like"/>
</dbReference>
<keyword evidence="6" id="KW-0460">Magnesium</keyword>
<dbReference type="PANTHER" id="PTHR48090:SF10">
    <property type="entry name" value="GLUCOSYL-3-PHOSPHOGLYCERATE SYNTHASE"/>
    <property type="match status" value="1"/>
</dbReference>
<evidence type="ECO:0000313" key="12">
    <source>
        <dbReference type="EMBL" id="SDL64813.1"/>
    </source>
</evidence>
<dbReference type="PANTHER" id="PTHR48090">
    <property type="entry name" value="UNDECAPRENYL-PHOSPHATE 4-DEOXY-4-FORMAMIDO-L-ARABINOSE TRANSFERASE-RELATED"/>
    <property type="match status" value="1"/>
</dbReference>
<protein>
    <recommendedName>
        <fullName evidence="8">Glucosyl-3-phosphoglycerate synthase</fullName>
        <ecNumber evidence="7">2.4.1.266</ecNumber>
    </recommendedName>
</protein>
<dbReference type="NCBIfam" id="NF010496">
    <property type="entry name" value="PRK13915.1"/>
    <property type="match status" value="1"/>
</dbReference>
<keyword evidence="5" id="KW-0808">Transferase</keyword>
<keyword evidence="13" id="KW-1185">Reference proteome</keyword>
<feature type="domain" description="Glycosyltransferase 2-like" evidence="11">
    <location>
        <begin position="4"/>
        <end position="128"/>
    </location>
</feature>
<evidence type="ECO:0000256" key="10">
    <source>
        <dbReference type="ARBA" id="ARBA00048997"/>
    </source>
</evidence>
<dbReference type="GO" id="GO:0016757">
    <property type="term" value="F:glycosyltransferase activity"/>
    <property type="evidence" value="ECO:0007669"/>
    <property type="project" value="UniProtKB-KW"/>
</dbReference>
<comment type="cofactor">
    <cofactor evidence="2">
        <name>Mg(2+)</name>
        <dbReference type="ChEBI" id="CHEBI:18420"/>
    </cofactor>
</comment>
<accession>A0A1G9LSE7</accession>
<evidence type="ECO:0000259" key="11">
    <source>
        <dbReference type="Pfam" id="PF00535"/>
    </source>
</evidence>
<dbReference type="OrthoDB" id="5011697at2"/>
<evidence type="ECO:0000256" key="3">
    <source>
        <dbReference type="ARBA" id="ARBA00006739"/>
    </source>
</evidence>
<evidence type="ECO:0000256" key="2">
    <source>
        <dbReference type="ARBA" id="ARBA00001946"/>
    </source>
</evidence>
<evidence type="ECO:0000256" key="1">
    <source>
        <dbReference type="ARBA" id="ARBA00001936"/>
    </source>
</evidence>
<keyword evidence="4" id="KW-0328">Glycosyltransferase</keyword>
<dbReference type="Proteomes" id="UP000199350">
    <property type="component" value="Chromosome I"/>
</dbReference>
<evidence type="ECO:0000313" key="13">
    <source>
        <dbReference type="Proteomes" id="UP000199350"/>
    </source>
</evidence>
<evidence type="ECO:0000256" key="9">
    <source>
        <dbReference type="ARBA" id="ARBA00048689"/>
    </source>
</evidence>
<evidence type="ECO:0000256" key="7">
    <source>
        <dbReference type="ARBA" id="ARBA00039022"/>
    </source>
</evidence>
<name>A0A1G9LSE7_9CORY</name>
<comment type="similarity">
    <text evidence="3">Belongs to the glycosyltransferase 2 family.</text>
</comment>
<proteinExistence type="inferred from homology"/>
<comment type="catalytic activity">
    <reaction evidence="9">
        <text>(2R)-3-phosphoglycerate + UDP-alpha-D-glucose = (2R)-2-O-(alpha-D-glucopyranosyl)-3-phospho-glycerate + UDP + H(+)</text>
        <dbReference type="Rhea" id="RHEA:31319"/>
        <dbReference type="ChEBI" id="CHEBI:15378"/>
        <dbReference type="ChEBI" id="CHEBI:58223"/>
        <dbReference type="ChEBI" id="CHEBI:58272"/>
        <dbReference type="ChEBI" id="CHEBI:58885"/>
        <dbReference type="ChEBI" id="CHEBI:62600"/>
        <dbReference type="EC" id="2.4.1.266"/>
    </reaction>
    <physiologicalReaction direction="left-to-right" evidence="9">
        <dbReference type="Rhea" id="RHEA:31320"/>
    </physiologicalReaction>
</comment>
<evidence type="ECO:0000256" key="5">
    <source>
        <dbReference type="ARBA" id="ARBA00022679"/>
    </source>
</evidence>
<dbReference type="SUPFAM" id="SSF53448">
    <property type="entry name" value="Nucleotide-diphospho-sugar transferases"/>
    <property type="match status" value="1"/>
</dbReference>
<dbReference type="EMBL" id="LT629700">
    <property type="protein sequence ID" value="SDL64813.1"/>
    <property type="molecule type" value="Genomic_DNA"/>
</dbReference>
<reference evidence="13" key="1">
    <citation type="submission" date="2016-10" db="EMBL/GenBank/DDBJ databases">
        <authorList>
            <person name="Varghese N."/>
            <person name="Submissions S."/>
        </authorList>
    </citation>
    <scope>NUCLEOTIDE SEQUENCE [LARGE SCALE GENOMIC DNA]</scope>
    <source>
        <strain evidence="13">DSM 20632</strain>
    </source>
</reference>